<evidence type="ECO:0000256" key="2">
    <source>
        <dbReference type="SAM" id="Phobius"/>
    </source>
</evidence>
<dbReference type="Proteomes" id="UP001500665">
    <property type="component" value="Unassembled WGS sequence"/>
</dbReference>
<evidence type="ECO:0000256" key="1">
    <source>
        <dbReference type="ARBA" id="ARBA00008812"/>
    </source>
</evidence>
<evidence type="ECO:0000313" key="4">
    <source>
        <dbReference type="EMBL" id="GAA0951054.1"/>
    </source>
</evidence>
<dbReference type="EMBL" id="BAAAHH010000010">
    <property type="protein sequence ID" value="GAA0951054.1"/>
    <property type="molecule type" value="Genomic_DNA"/>
</dbReference>
<name>A0ABP4BK97_9ACTN</name>
<feature type="transmembrane region" description="Helical" evidence="2">
    <location>
        <begin position="7"/>
        <end position="27"/>
    </location>
</feature>
<proteinExistence type="inferred from homology"/>
<evidence type="ECO:0000259" key="3">
    <source>
        <dbReference type="SMART" id="SM00867"/>
    </source>
</evidence>
<dbReference type="RefSeq" id="WP_344241109.1">
    <property type="nucleotide sequence ID" value="NZ_BAAAHH010000010.1"/>
</dbReference>
<keyword evidence="2" id="KW-0812">Transmembrane</keyword>
<keyword evidence="5" id="KW-1185">Reference proteome</keyword>
<dbReference type="PANTHER" id="PTHR34406:SF1">
    <property type="entry name" value="PROTEIN YCEI"/>
    <property type="match status" value="1"/>
</dbReference>
<feature type="domain" description="Lipid/polyisoprenoid-binding YceI-like" evidence="3">
    <location>
        <begin position="59"/>
        <end position="226"/>
    </location>
</feature>
<dbReference type="InterPro" id="IPR036761">
    <property type="entry name" value="TTHA0802/YceI-like_sf"/>
</dbReference>
<dbReference type="Pfam" id="PF04264">
    <property type="entry name" value="YceI"/>
    <property type="match status" value="1"/>
</dbReference>
<evidence type="ECO:0000313" key="5">
    <source>
        <dbReference type="Proteomes" id="UP001500665"/>
    </source>
</evidence>
<keyword evidence="2" id="KW-1133">Transmembrane helix</keyword>
<comment type="similarity">
    <text evidence="1">Belongs to the UPF0312 family.</text>
</comment>
<gene>
    <name evidence="4" type="ORF">GCM10009550_30250</name>
</gene>
<dbReference type="InterPro" id="IPR007372">
    <property type="entry name" value="Lipid/polyisoprenoid-bd_YceI"/>
</dbReference>
<reference evidence="5" key="1">
    <citation type="journal article" date="2019" name="Int. J. Syst. Evol. Microbiol.">
        <title>The Global Catalogue of Microorganisms (GCM) 10K type strain sequencing project: providing services to taxonomists for standard genome sequencing and annotation.</title>
        <authorList>
            <consortium name="The Broad Institute Genomics Platform"/>
            <consortium name="The Broad Institute Genome Sequencing Center for Infectious Disease"/>
            <person name="Wu L."/>
            <person name="Ma J."/>
        </authorList>
    </citation>
    <scope>NUCLEOTIDE SEQUENCE [LARGE SCALE GENOMIC DNA]</scope>
    <source>
        <strain evidence="5">JCM 10696</strain>
    </source>
</reference>
<organism evidence="4 5">
    <name type="scientific">Actinocorallia libanotica</name>
    <dbReference type="NCBI Taxonomy" id="46162"/>
    <lineage>
        <taxon>Bacteria</taxon>
        <taxon>Bacillati</taxon>
        <taxon>Actinomycetota</taxon>
        <taxon>Actinomycetes</taxon>
        <taxon>Streptosporangiales</taxon>
        <taxon>Thermomonosporaceae</taxon>
        <taxon>Actinocorallia</taxon>
    </lineage>
</organism>
<dbReference type="SUPFAM" id="SSF101874">
    <property type="entry name" value="YceI-like"/>
    <property type="match status" value="1"/>
</dbReference>
<dbReference type="SMART" id="SM00867">
    <property type="entry name" value="YceI"/>
    <property type="match status" value="1"/>
</dbReference>
<keyword evidence="2" id="KW-0472">Membrane</keyword>
<dbReference type="Gene3D" id="2.40.128.110">
    <property type="entry name" value="Lipid/polyisoprenoid-binding, YceI-like"/>
    <property type="match status" value="1"/>
</dbReference>
<protein>
    <recommendedName>
        <fullName evidence="3">Lipid/polyisoprenoid-binding YceI-like domain-containing protein</fullName>
    </recommendedName>
</protein>
<comment type="caution">
    <text evidence="4">The sequence shown here is derived from an EMBL/GenBank/DDBJ whole genome shotgun (WGS) entry which is preliminary data.</text>
</comment>
<dbReference type="PANTHER" id="PTHR34406">
    <property type="entry name" value="PROTEIN YCEI"/>
    <property type="match status" value="1"/>
</dbReference>
<sequence length="227" mass="23632">MSRSPKAWIIGGIAALLLAFVVAPFIYTQFVASDAPEELSVGTAPPSAAAGEAAPADGAWKVGPGSQAGYRVKEVLFGQDVEAVGRTSQVTGDLTISGASVSEGSFTVDMASVKSDEARRDGQFNGRIMDTAAHPTSTFTLTEPIALGSVPAVGAKVEAEATGELTLKGQRKEVAFKVTASRTAADAFEVSGRIPVVFTDYGIDNPSFPGIEVEDDGQVEFLLKFTR</sequence>
<accession>A0ABP4BK97</accession>